<organism evidence="11 12">
    <name type="scientific">Gnathostoma spinigerum</name>
    <dbReference type="NCBI Taxonomy" id="75299"/>
    <lineage>
        <taxon>Eukaryota</taxon>
        <taxon>Metazoa</taxon>
        <taxon>Ecdysozoa</taxon>
        <taxon>Nematoda</taxon>
        <taxon>Chromadorea</taxon>
        <taxon>Rhabditida</taxon>
        <taxon>Spirurina</taxon>
        <taxon>Gnathostomatomorpha</taxon>
        <taxon>Gnathostomatoidea</taxon>
        <taxon>Gnathostomatidae</taxon>
        <taxon>Gnathostoma</taxon>
    </lineage>
</organism>
<feature type="domain" description="Nuclear receptor" evidence="10">
    <location>
        <begin position="251"/>
        <end position="326"/>
    </location>
</feature>
<keyword evidence="4" id="KW-0805">Transcription regulation</keyword>
<dbReference type="InterPro" id="IPR001628">
    <property type="entry name" value="Znf_hrmn_rcpt"/>
</dbReference>
<gene>
    <name evidence="11" type="ORF">AB6A40_006113</name>
</gene>
<evidence type="ECO:0000256" key="5">
    <source>
        <dbReference type="ARBA" id="ARBA00023125"/>
    </source>
</evidence>
<evidence type="ECO:0000313" key="12">
    <source>
        <dbReference type="Proteomes" id="UP001608902"/>
    </source>
</evidence>
<feature type="region of interest" description="Disordered" evidence="9">
    <location>
        <begin position="1"/>
        <end position="35"/>
    </location>
</feature>
<dbReference type="PROSITE" id="PS00031">
    <property type="entry name" value="NUCLEAR_REC_DBD_1"/>
    <property type="match status" value="1"/>
</dbReference>
<dbReference type="PROSITE" id="PS51030">
    <property type="entry name" value="NUCLEAR_REC_DBD_2"/>
    <property type="match status" value="1"/>
</dbReference>
<protein>
    <recommendedName>
        <fullName evidence="10">Nuclear receptor domain-containing protein</fullName>
    </recommendedName>
</protein>
<keyword evidence="6" id="KW-0804">Transcription</keyword>
<dbReference type="GO" id="GO:0008270">
    <property type="term" value="F:zinc ion binding"/>
    <property type="evidence" value="ECO:0007669"/>
    <property type="project" value="UniProtKB-KW"/>
</dbReference>
<evidence type="ECO:0000256" key="7">
    <source>
        <dbReference type="ARBA" id="ARBA00023170"/>
    </source>
</evidence>
<sequence length="352" mass="38846">MHHRPKSSESNVSTKASSTQLRSSQNLTSSNVSVVDLPHPVPQTMFPFAGQYPSSGLWPSSLSTSFVQNPFIHSMMLPSTSGFSQRTGLPFFTGSYPHSAFSSVGHLLETTELKPLSAVPHFENDRDSGNETSSLSPCGSSSPPSSNQSRSNSFSVSNLLKPRIRAESADKIRAEISTNPIRVAPRPPLSLQEVPHNVPYGSSSIAAAAAARLRLYCRDNNAVYEPALFASSPVVSGAPNSPMLLPIPSNREVCVVCEDKASGFHYGVMSCEGCKGFFRRTVQKNMEYSCHKERDCKVDRITRNRCQSCRFEKCLKAGMSKESVRQDRNRKRKAKDETKLVIRDYYNRTSKL</sequence>
<dbReference type="SMART" id="SM00399">
    <property type="entry name" value="ZnF_C4"/>
    <property type="match status" value="1"/>
</dbReference>
<feature type="compositionally biased region" description="Polar residues" evidence="9">
    <location>
        <begin position="8"/>
        <end position="33"/>
    </location>
</feature>
<evidence type="ECO:0000256" key="1">
    <source>
        <dbReference type="ARBA" id="ARBA00022723"/>
    </source>
</evidence>
<dbReference type="PANTHER" id="PTHR24085">
    <property type="entry name" value="NUCLEAR HORMONE RECEPTOR"/>
    <property type="match status" value="1"/>
</dbReference>
<keyword evidence="12" id="KW-1185">Reference proteome</keyword>
<dbReference type="InterPro" id="IPR013088">
    <property type="entry name" value="Znf_NHR/GATA"/>
</dbReference>
<dbReference type="GO" id="GO:0003677">
    <property type="term" value="F:DNA binding"/>
    <property type="evidence" value="ECO:0007669"/>
    <property type="project" value="UniProtKB-KW"/>
</dbReference>
<keyword evidence="2" id="KW-0863">Zinc-finger</keyword>
<keyword evidence="7" id="KW-0675">Receptor</keyword>
<reference evidence="11 12" key="1">
    <citation type="submission" date="2024-08" db="EMBL/GenBank/DDBJ databases">
        <title>Gnathostoma spinigerum genome.</title>
        <authorList>
            <person name="Gonzalez-Bertolin B."/>
            <person name="Monzon S."/>
            <person name="Zaballos A."/>
            <person name="Jimenez P."/>
            <person name="Dekumyoy P."/>
            <person name="Varona S."/>
            <person name="Cuesta I."/>
            <person name="Sumanam S."/>
            <person name="Adisakwattana P."/>
            <person name="Gasser R.B."/>
            <person name="Hernandez-Gonzalez A."/>
            <person name="Young N.D."/>
            <person name="Perteguer M.J."/>
        </authorList>
    </citation>
    <scope>NUCLEOTIDE SEQUENCE [LARGE SCALE GENOMIC DNA]</scope>
    <source>
        <strain evidence="11">AL3</strain>
        <tissue evidence="11">Liver</tissue>
    </source>
</reference>
<evidence type="ECO:0000256" key="2">
    <source>
        <dbReference type="ARBA" id="ARBA00022771"/>
    </source>
</evidence>
<dbReference type="Gene3D" id="3.30.50.10">
    <property type="entry name" value="Erythroid Transcription Factor GATA-1, subunit A"/>
    <property type="match status" value="1"/>
</dbReference>
<dbReference type="EMBL" id="JBGFUD010004152">
    <property type="protein sequence ID" value="MFH4979404.1"/>
    <property type="molecule type" value="Genomic_DNA"/>
</dbReference>
<keyword evidence="8" id="KW-0539">Nucleus</keyword>
<evidence type="ECO:0000313" key="11">
    <source>
        <dbReference type="EMBL" id="MFH4979404.1"/>
    </source>
</evidence>
<keyword evidence="1" id="KW-0479">Metal-binding</keyword>
<evidence type="ECO:0000256" key="8">
    <source>
        <dbReference type="ARBA" id="ARBA00023242"/>
    </source>
</evidence>
<dbReference type="SUPFAM" id="SSF57716">
    <property type="entry name" value="Glucocorticoid receptor-like (DNA-binding domain)"/>
    <property type="match status" value="1"/>
</dbReference>
<proteinExistence type="predicted"/>
<evidence type="ECO:0000256" key="4">
    <source>
        <dbReference type="ARBA" id="ARBA00023015"/>
    </source>
</evidence>
<name>A0ABD6EMM7_9BILA</name>
<dbReference type="Pfam" id="PF00105">
    <property type="entry name" value="zf-C4"/>
    <property type="match status" value="1"/>
</dbReference>
<dbReference type="Proteomes" id="UP001608902">
    <property type="component" value="Unassembled WGS sequence"/>
</dbReference>
<dbReference type="PANTHER" id="PTHR24085:SF9">
    <property type="match status" value="1"/>
</dbReference>
<keyword evidence="3" id="KW-0862">Zinc</keyword>
<evidence type="ECO:0000256" key="3">
    <source>
        <dbReference type="ARBA" id="ARBA00022833"/>
    </source>
</evidence>
<feature type="compositionally biased region" description="Low complexity" evidence="9">
    <location>
        <begin position="133"/>
        <end position="156"/>
    </location>
</feature>
<evidence type="ECO:0000256" key="9">
    <source>
        <dbReference type="SAM" id="MobiDB-lite"/>
    </source>
</evidence>
<feature type="region of interest" description="Disordered" evidence="9">
    <location>
        <begin position="120"/>
        <end position="156"/>
    </location>
</feature>
<comment type="caution">
    <text evidence="11">The sequence shown here is derived from an EMBL/GenBank/DDBJ whole genome shotgun (WGS) entry which is preliminary data.</text>
</comment>
<keyword evidence="5" id="KW-0238">DNA-binding</keyword>
<accession>A0ABD6EMM7</accession>
<evidence type="ECO:0000256" key="6">
    <source>
        <dbReference type="ARBA" id="ARBA00023163"/>
    </source>
</evidence>
<dbReference type="AlphaFoldDB" id="A0ABD6EMM7"/>
<dbReference type="PRINTS" id="PR00047">
    <property type="entry name" value="STROIDFINGER"/>
</dbReference>
<dbReference type="FunFam" id="3.30.50.10:FF:000044">
    <property type="entry name" value="retinoic acid receptor beta isoform X4"/>
    <property type="match status" value="1"/>
</dbReference>
<dbReference type="CDD" id="cd06916">
    <property type="entry name" value="NR_DBD_like"/>
    <property type="match status" value="1"/>
</dbReference>
<evidence type="ECO:0000259" key="10">
    <source>
        <dbReference type="PROSITE" id="PS51030"/>
    </source>
</evidence>